<dbReference type="HAMAP" id="MF_00197">
    <property type="entry name" value="DAP_epimerase"/>
    <property type="match status" value="1"/>
</dbReference>
<organism evidence="11 12">
    <name type="scientific">Candidatus Thiodiazotropha endoloripes</name>
    <dbReference type="NCBI Taxonomy" id="1818881"/>
    <lineage>
        <taxon>Bacteria</taxon>
        <taxon>Pseudomonadati</taxon>
        <taxon>Pseudomonadota</taxon>
        <taxon>Gammaproteobacteria</taxon>
        <taxon>Chromatiales</taxon>
        <taxon>Sedimenticolaceae</taxon>
        <taxon>Candidatus Thiodiazotropha</taxon>
    </lineage>
</organism>
<dbReference type="InterPro" id="IPR001653">
    <property type="entry name" value="DAP_epimerase_DapF"/>
</dbReference>
<dbReference type="EC" id="5.1.1.7" evidence="3 9"/>
<comment type="subcellular location">
    <subcellularLocation>
        <location evidence="9">Cytoplasm</location>
    </subcellularLocation>
</comment>
<keyword evidence="4 9" id="KW-0963">Cytoplasm</keyword>
<feature type="binding site" evidence="9">
    <location>
        <position position="192"/>
    </location>
    <ligand>
        <name>substrate</name>
    </ligand>
</feature>
<proteinExistence type="inferred from homology"/>
<feature type="binding site" evidence="9">
    <location>
        <position position="46"/>
    </location>
    <ligand>
        <name>substrate</name>
    </ligand>
</feature>
<evidence type="ECO:0000256" key="9">
    <source>
        <dbReference type="HAMAP-Rule" id="MF_00197"/>
    </source>
</evidence>
<comment type="caution">
    <text evidence="11">The sequence shown here is derived from an EMBL/GenBank/DDBJ whole genome shotgun (WGS) entry which is preliminary data.</text>
</comment>
<dbReference type="GO" id="GO:0009089">
    <property type="term" value="P:lysine biosynthetic process via diaminopimelate"/>
    <property type="evidence" value="ECO:0007669"/>
    <property type="project" value="UniProtKB-UniRule"/>
</dbReference>
<name>A0A1E2UND0_9GAMM</name>
<dbReference type="FunFam" id="3.10.310.10:FF:000001">
    <property type="entry name" value="Diaminopimelate epimerase"/>
    <property type="match status" value="1"/>
</dbReference>
<evidence type="ECO:0000256" key="1">
    <source>
        <dbReference type="ARBA" id="ARBA00005196"/>
    </source>
</evidence>
<keyword evidence="12" id="KW-1185">Reference proteome</keyword>
<feature type="site" description="Could be important to modulate the pK values of the two catalytic cysteine residues" evidence="9">
    <location>
        <position position="210"/>
    </location>
</feature>
<feature type="site" description="Important for dimerization" evidence="9">
    <location>
        <position position="270"/>
    </location>
</feature>
<evidence type="ECO:0000313" key="12">
    <source>
        <dbReference type="Proteomes" id="UP000094849"/>
    </source>
</evidence>
<sequence>MIIRFTKMHGLGNDFVVIDAVNQQFTLSEDICRHFADRRFGIGCDQILLVEPAKLPETDFHFRIFNADGSEAGACGNGARCFAQFIRRKGLSELQSVRVGTSTAIIILRYLDDNQIEVDMGVPSFDPATIPFVAEQQADQYPLQINGEQYAICAVSMGNPHAVLMVGDTDLAPVERLGPLIERHERFPQRTNVGFLQVISPNETKLRVFERGSGETLACGSGACAAVAAGRLLGLLEEEVVVHLRGGDLVIKWSGQGSTVLMRGPAETVYEGAIEI</sequence>
<gene>
    <name evidence="9" type="primary">dapF</name>
    <name evidence="11" type="ORF">A3196_04590</name>
</gene>
<evidence type="ECO:0000256" key="8">
    <source>
        <dbReference type="ARBA" id="ARBA00051712"/>
    </source>
</evidence>
<comment type="subunit">
    <text evidence="9">Homodimer.</text>
</comment>
<evidence type="ECO:0000313" key="11">
    <source>
        <dbReference type="EMBL" id="ODB96102.1"/>
    </source>
</evidence>
<dbReference type="PROSITE" id="PS01326">
    <property type="entry name" value="DAP_EPIMERASE"/>
    <property type="match status" value="1"/>
</dbReference>
<feature type="active site" evidence="10">
    <location>
        <position position="75"/>
    </location>
</feature>
<dbReference type="AlphaFoldDB" id="A0A1E2UND0"/>
<dbReference type="Gene3D" id="3.10.310.10">
    <property type="entry name" value="Diaminopimelate Epimerase, Chain A, domain 1"/>
    <property type="match status" value="2"/>
</dbReference>
<evidence type="ECO:0000256" key="2">
    <source>
        <dbReference type="ARBA" id="ARBA00010219"/>
    </source>
</evidence>
<reference evidence="11 12" key="1">
    <citation type="submission" date="2016-03" db="EMBL/GenBank/DDBJ databases">
        <title>Chemosynthetic sulphur-oxidizing symbionts of marine invertebrate animals are capable of nitrogen fixation.</title>
        <authorList>
            <person name="Petersen J.M."/>
            <person name="Kemper A."/>
            <person name="Gruber-Vodicka H."/>
            <person name="Cardini U."/>
            <person name="Geest Mvander."/>
            <person name="Kleiner M."/>
            <person name="Bulgheresi S."/>
            <person name="Fussmann M."/>
            <person name="Herbold C."/>
            <person name="Seah B.K.B."/>
            <person name="Antony C.Paul."/>
            <person name="Liu D."/>
            <person name="Belitz A."/>
            <person name="Weber M."/>
        </authorList>
    </citation>
    <scope>NUCLEOTIDE SEQUENCE [LARGE SCALE GENOMIC DNA]</scope>
    <source>
        <strain evidence="11">G_D</strain>
    </source>
</reference>
<dbReference type="STRING" id="1818881.A3196_04590"/>
<comment type="function">
    <text evidence="9">Catalyzes the stereoinversion of LL-2,6-diaminopimelate (L,L-DAP) to meso-diaminopimelate (meso-DAP), a precursor of L-lysine and an essential component of the bacterial peptidoglycan.</text>
</comment>
<feature type="binding site" evidence="9">
    <location>
        <begin position="210"/>
        <end position="211"/>
    </location>
    <ligand>
        <name>substrate</name>
    </ligand>
</feature>
<dbReference type="FunFam" id="3.10.310.10:FF:000004">
    <property type="entry name" value="Diaminopimelate epimerase"/>
    <property type="match status" value="1"/>
</dbReference>
<dbReference type="EMBL" id="LVJZ01000003">
    <property type="protein sequence ID" value="ODB96102.1"/>
    <property type="molecule type" value="Genomic_DNA"/>
</dbReference>
<keyword evidence="6 9" id="KW-0457">Lysine biosynthesis</keyword>
<accession>A0A1E2UND0</accession>
<keyword evidence="7 9" id="KW-0413">Isomerase</keyword>
<feature type="active site" description="Proton donor" evidence="9">
    <location>
        <position position="75"/>
    </location>
</feature>
<dbReference type="SUPFAM" id="SSF54506">
    <property type="entry name" value="Diaminopimelate epimerase-like"/>
    <property type="match status" value="2"/>
</dbReference>
<comment type="similarity">
    <text evidence="2 9">Belongs to the diaminopimelate epimerase family.</text>
</comment>
<dbReference type="Proteomes" id="UP000094849">
    <property type="component" value="Unassembled WGS sequence"/>
</dbReference>
<feature type="binding site" evidence="9">
    <location>
        <position position="159"/>
    </location>
    <ligand>
        <name>substrate</name>
    </ligand>
</feature>
<dbReference type="InterPro" id="IPR018510">
    <property type="entry name" value="DAP_epimerase_AS"/>
</dbReference>
<dbReference type="RefSeq" id="WP_069003136.1">
    <property type="nucleotide sequence ID" value="NZ_LVJX01000004.1"/>
</dbReference>
<dbReference type="PANTHER" id="PTHR31689">
    <property type="entry name" value="DIAMINOPIMELATE EPIMERASE, CHLOROPLASTIC"/>
    <property type="match status" value="1"/>
</dbReference>
<feature type="active site" description="Proton acceptor" evidence="9">
    <location>
        <position position="219"/>
    </location>
</feature>
<keyword evidence="5 9" id="KW-0028">Amino-acid biosynthesis</keyword>
<dbReference type="GO" id="GO:0005829">
    <property type="term" value="C:cytosol"/>
    <property type="evidence" value="ECO:0007669"/>
    <property type="project" value="TreeGrafter"/>
</dbReference>
<comment type="catalytic activity">
    <reaction evidence="8 9">
        <text>(2S,6S)-2,6-diaminopimelate = meso-2,6-diaminopimelate</text>
        <dbReference type="Rhea" id="RHEA:15393"/>
        <dbReference type="ChEBI" id="CHEBI:57609"/>
        <dbReference type="ChEBI" id="CHEBI:57791"/>
        <dbReference type="EC" id="5.1.1.7"/>
    </reaction>
</comment>
<dbReference type="Pfam" id="PF01678">
    <property type="entry name" value="DAP_epimerase"/>
    <property type="match status" value="2"/>
</dbReference>
<evidence type="ECO:0000256" key="6">
    <source>
        <dbReference type="ARBA" id="ARBA00023154"/>
    </source>
</evidence>
<feature type="binding site" evidence="9">
    <location>
        <begin position="76"/>
        <end position="77"/>
    </location>
    <ligand>
        <name>substrate</name>
    </ligand>
</feature>
<dbReference type="GO" id="GO:0008837">
    <property type="term" value="F:diaminopimelate epimerase activity"/>
    <property type="evidence" value="ECO:0007669"/>
    <property type="project" value="UniProtKB-UniRule"/>
</dbReference>
<evidence type="ECO:0000256" key="4">
    <source>
        <dbReference type="ARBA" id="ARBA00022490"/>
    </source>
</evidence>
<feature type="binding site" evidence="9">
    <location>
        <begin position="220"/>
        <end position="221"/>
    </location>
    <ligand>
        <name>substrate</name>
    </ligand>
</feature>
<dbReference type="UniPathway" id="UPA00034">
    <property type="reaction ID" value="UER00025"/>
</dbReference>
<evidence type="ECO:0000256" key="5">
    <source>
        <dbReference type="ARBA" id="ARBA00022605"/>
    </source>
</evidence>
<feature type="binding site" evidence="9">
    <location>
        <position position="13"/>
    </location>
    <ligand>
        <name>substrate</name>
    </ligand>
</feature>
<feature type="site" description="Could be important to modulate the pK values of the two catalytic cysteine residues" evidence="9">
    <location>
        <position position="161"/>
    </location>
</feature>
<protein>
    <recommendedName>
        <fullName evidence="3 9">Diaminopimelate epimerase</fullName>
        <shortName evidence="9">DAP epimerase</shortName>
        <ecNumber evidence="3 9">5.1.1.7</ecNumber>
    </recommendedName>
    <alternativeName>
        <fullName evidence="9">PLP-independent amino acid racemase</fullName>
    </alternativeName>
</protein>
<evidence type="ECO:0000256" key="10">
    <source>
        <dbReference type="PROSITE-ProRule" id="PRU10125"/>
    </source>
</evidence>
<comment type="pathway">
    <text evidence="1 9">Amino-acid biosynthesis; L-lysine biosynthesis via DAP pathway; DL-2,6-diaminopimelate from LL-2,6-diaminopimelate: step 1/1.</text>
</comment>
<dbReference type="PANTHER" id="PTHR31689:SF0">
    <property type="entry name" value="DIAMINOPIMELATE EPIMERASE"/>
    <property type="match status" value="1"/>
</dbReference>
<evidence type="ECO:0000256" key="3">
    <source>
        <dbReference type="ARBA" id="ARBA00013080"/>
    </source>
</evidence>
<dbReference type="NCBIfam" id="TIGR00652">
    <property type="entry name" value="DapF"/>
    <property type="match status" value="1"/>
</dbReference>
<evidence type="ECO:0000256" key="7">
    <source>
        <dbReference type="ARBA" id="ARBA00023235"/>
    </source>
</evidence>
<feature type="binding site" evidence="9">
    <location>
        <position position="66"/>
    </location>
    <ligand>
        <name>substrate</name>
    </ligand>
</feature>